<keyword evidence="1 3" id="KW-0238">DNA-binding</keyword>
<comment type="function">
    <text evidence="1">Plays an important role in DNA replication, recombination and repair. Binds to ssDNA and to an array of partner proteins to recruit them to their sites of action during DNA metabolism.</text>
</comment>
<evidence type="ECO:0000256" key="1">
    <source>
        <dbReference type="HAMAP-Rule" id="MF_00984"/>
    </source>
</evidence>
<dbReference type="GO" id="GO:0006310">
    <property type="term" value="P:DNA recombination"/>
    <property type="evidence" value="ECO:0007669"/>
    <property type="project" value="UniProtKB-UniRule"/>
</dbReference>
<dbReference type="EMBL" id="VYVN01000024">
    <property type="protein sequence ID" value="KAA9238593.1"/>
    <property type="molecule type" value="Genomic_DNA"/>
</dbReference>
<dbReference type="PANTHER" id="PTHR10302:SF27">
    <property type="entry name" value="SINGLE-STRANDED DNA-BINDING PROTEIN"/>
    <property type="match status" value="1"/>
</dbReference>
<dbReference type="CDD" id="cd04496">
    <property type="entry name" value="SSB_OBF"/>
    <property type="match status" value="1"/>
</dbReference>
<dbReference type="GO" id="GO:0003697">
    <property type="term" value="F:single-stranded DNA binding"/>
    <property type="evidence" value="ECO:0007669"/>
    <property type="project" value="UniProtKB-UniRule"/>
</dbReference>
<evidence type="ECO:0000256" key="2">
    <source>
        <dbReference type="SAM" id="MobiDB-lite"/>
    </source>
</evidence>
<comment type="caution">
    <text evidence="1">Lacks conserved residue(s) required for the propagation of feature annotation.</text>
</comment>
<organism evidence="3 4">
    <name type="scientific">Aerococcus tenax</name>
    <dbReference type="NCBI Taxonomy" id="3078812"/>
    <lineage>
        <taxon>Bacteria</taxon>
        <taxon>Bacillati</taxon>
        <taxon>Bacillota</taxon>
        <taxon>Bacilli</taxon>
        <taxon>Lactobacillales</taxon>
        <taxon>Aerococcaceae</taxon>
        <taxon>Aerococcus</taxon>
    </lineage>
</organism>
<dbReference type="GO" id="GO:0006260">
    <property type="term" value="P:DNA replication"/>
    <property type="evidence" value="ECO:0007669"/>
    <property type="project" value="UniProtKB-UniRule"/>
</dbReference>
<evidence type="ECO:0000313" key="3">
    <source>
        <dbReference type="EMBL" id="KAA9238593.1"/>
    </source>
</evidence>
<proteinExistence type="inferred from homology"/>
<reference evidence="4" key="1">
    <citation type="submission" date="2019-09" db="EMBL/GenBank/DDBJ databases">
        <title>Draft genome sequence assemblies of isolates from the urinary tract.</title>
        <authorList>
            <person name="Mores C.R."/>
            <person name="Putonti C."/>
            <person name="Wolfe A.J."/>
        </authorList>
    </citation>
    <scope>NUCLEOTIDE SEQUENCE [LARGE SCALE GENOMIC DNA]</scope>
    <source>
        <strain evidence="4">UMB8614</strain>
    </source>
</reference>
<name>A0A329PMC0_9LACT</name>
<gene>
    <name evidence="3" type="primary">ssb</name>
    <name evidence="3" type="ORF">F6I34_08090</name>
</gene>
<keyword evidence="1" id="KW-0234">DNA repair</keyword>
<dbReference type="NCBIfam" id="TIGR00621">
    <property type="entry name" value="ssb"/>
    <property type="match status" value="1"/>
</dbReference>
<dbReference type="SUPFAM" id="SSF50249">
    <property type="entry name" value="Nucleic acid-binding proteins"/>
    <property type="match status" value="1"/>
</dbReference>
<dbReference type="PIRSF" id="PIRSF002070">
    <property type="entry name" value="SSB"/>
    <property type="match status" value="1"/>
</dbReference>
<dbReference type="AlphaFoldDB" id="A0A329PMC0"/>
<dbReference type="GO" id="GO:0009295">
    <property type="term" value="C:nucleoid"/>
    <property type="evidence" value="ECO:0007669"/>
    <property type="project" value="TreeGrafter"/>
</dbReference>
<dbReference type="Pfam" id="PF00436">
    <property type="entry name" value="SSB"/>
    <property type="match status" value="1"/>
</dbReference>
<dbReference type="PANTHER" id="PTHR10302">
    <property type="entry name" value="SINGLE-STRANDED DNA-BINDING PROTEIN"/>
    <property type="match status" value="1"/>
</dbReference>
<dbReference type="GO" id="GO:0006281">
    <property type="term" value="P:DNA repair"/>
    <property type="evidence" value="ECO:0007669"/>
    <property type="project" value="UniProtKB-UniRule"/>
</dbReference>
<keyword evidence="1" id="KW-0227">DNA damage</keyword>
<feature type="short sequence motif" description="Important for interaction with partner proteins" evidence="1">
    <location>
        <begin position="130"/>
        <end position="135"/>
    </location>
</feature>
<dbReference type="InterPro" id="IPR012340">
    <property type="entry name" value="NA-bd_OB-fold"/>
</dbReference>
<dbReference type="HAMAP" id="MF_00984">
    <property type="entry name" value="SSB"/>
    <property type="match status" value="1"/>
</dbReference>
<protein>
    <recommendedName>
        <fullName evidence="1">Single-stranded DNA-binding protein</fullName>
        <shortName evidence="1">SSB</shortName>
    </recommendedName>
</protein>
<feature type="region of interest" description="Disordered" evidence="2">
    <location>
        <begin position="105"/>
        <end position="135"/>
    </location>
</feature>
<accession>A0A329PMC0</accession>
<dbReference type="InterPro" id="IPR000424">
    <property type="entry name" value="Primosome_PriB/ssb"/>
</dbReference>
<dbReference type="InterPro" id="IPR011344">
    <property type="entry name" value="ssDNA-bd"/>
</dbReference>
<evidence type="ECO:0000313" key="4">
    <source>
        <dbReference type="Proteomes" id="UP000326476"/>
    </source>
</evidence>
<dbReference type="Proteomes" id="UP000326476">
    <property type="component" value="Unassembled WGS sequence"/>
</dbReference>
<comment type="caution">
    <text evidence="3">The sequence shown here is derived from an EMBL/GenBank/DDBJ whole genome shotgun (WGS) entry which is preliminary data.</text>
</comment>
<keyword evidence="1" id="KW-0235">DNA replication</keyword>
<dbReference type="Gene3D" id="2.40.50.140">
    <property type="entry name" value="Nucleic acid-binding proteins"/>
    <property type="match status" value="1"/>
</dbReference>
<sequence length="135" mass="15230">MINNVVLVGYMSRDPELKHTQSGKAFTYFTVACNRPKTQDGQQQADFINCVAWNKNAENLCQYLGKGSKVGVEGRIQTRSYENQQGQKVYVTEVLANRITFLDSREASQRQMPQPANTNAAPYQGFDISDDEIPF</sequence>
<keyword evidence="1" id="KW-0233">DNA recombination</keyword>
<dbReference type="RefSeq" id="WP_111853310.1">
    <property type="nucleotide sequence ID" value="NZ_CP127382.2"/>
</dbReference>
<feature type="compositionally biased region" description="Polar residues" evidence="2">
    <location>
        <begin position="109"/>
        <end position="121"/>
    </location>
</feature>
<keyword evidence="4" id="KW-1185">Reference proteome</keyword>
<dbReference type="PROSITE" id="PS50935">
    <property type="entry name" value="SSB"/>
    <property type="match status" value="1"/>
</dbReference>
<comment type="subunit">
    <text evidence="1">Homotetramer.</text>
</comment>